<proteinExistence type="predicted"/>
<sequence length="125" mass="14262">MFDVDDDGQFTNVGTTTTEKNREEKKSRDHLGNDDDDYKLRINYKQKNQKLTDAICAKKPLNLSNGTVIRLFSKLKLPAFIGQLHGRLFFFKNGHIISFNHVSNISHNLIVHEPNVPSKQGIVIL</sequence>
<reference evidence="2 3" key="2">
    <citation type="journal article" date="2022" name="Mol. Biol. Evol.">
        <title>Comparative Genomics Reveals Insights into the Divergent Evolution of Astigmatic Mites and Household Pest Adaptations.</title>
        <authorList>
            <person name="Xiong Q."/>
            <person name="Wan A.T."/>
            <person name="Liu X."/>
            <person name="Fung C.S."/>
            <person name="Xiao X."/>
            <person name="Malainual N."/>
            <person name="Hou J."/>
            <person name="Wang L."/>
            <person name="Wang M."/>
            <person name="Yang K.Y."/>
            <person name="Cui Y."/>
            <person name="Leung E.L."/>
            <person name="Nong W."/>
            <person name="Shin S.K."/>
            <person name="Au S.W."/>
            <person name="Jeong K.Y."/>
            <person name="Chew F.T."/>
            <person name="Hui J.H."/>
            <person name="Leung T.F."/>
            <person name="Tungtrongchitr A."/>
            <person name="Zhong N."/>
            <person name="Liu Z."/>
            <person name="Tsui S.K."/>
        </authorList>
    </citation>
    <scope>NUCLEOTIDE SEQUENCE [LARGE SCALE GENOMIC DNA]</scope>
    <source>
        <strain evidence="2">Derp</strain>
    </source>
</reference>
<feature type="compositionally biased region" description="Basic and acidic residues" evidence="1">
    <location>
        <begin position="19"/>
        <end position="33"/>
    </location>
</feature>
<keyword evidence="3" id="KW-1185">Reference proteome</keyword>
<accession>A0ABQ8JQZ1</accession>
<comment type="caution">
    <text evidence="2">The sequence shown here is derived from an EMBL/GenBank/DDBJ whole genome shotgun (WGS) entry which is preliminary data.</text>
</comment>
<gene>
    <name evidence="2" type="ORF">DERP_012764</name>
</gene>
<protein>
    <submittedName>
        <fullName evidence="2">Uncharacterized protein</fullName>
    </submittedName>
</protein>
<evidence type="ECO:0000313" key="2">
    <source>
        <dbReference type="EMBL" id="KAH9424780.1"/>
    </source>
</evidence>
<evidence type="ECO:0000256" key="1">
    <source>
        <dbReference type="SAM" id="MobiDB-lite"/>
    </source>
</evidence>
<name>A0ABQ8JQZ1_DERPT</name>
<feature type="region of interest" description="Disordered" evidence="1">
    <location>
        <begin position="1"/>
        <end position="35"/>
    </location>
</feature>
<dbReference type="EMBL" id="NJHN03000026">
    <property type="protein sequence ID" value="KAH9424780.1"/>
    <property type="molecule type" value="Genomic_DNA"/>
</dbReference>
<organism evidence="2 3">
    <name type="scientific">Dermatophagoides pteronyssinus</name>
    <name type="common">European house dust mite</name>
    <dbReference type="NCBI Taxonomy" id="6956"/>
    <lineage>
        <taxon>Eukaryota</taxon>
        <taxon>Metazoa</taxon>
        <taxon>Ecdysozoa</taxon>
        <taxon>Arthropoda</taxon>
        <taxon>Chelicerata</taxon>
        <taxon>Arachnida</taxon>
        <taxon>Acari</taxon>
        <taxon>Acariformes</taxon>
        <taxon>Sarcoptiformes</taxon>
        <taxon>Astigmata</taxon>
        <taxon>Psoroptidia</taxon>
        <taxon>Analgoidea</taxon>
        <taxon>Pyroglyphidae</taxon>
        <taxon>Dermatophagoidinae</taxon>
        <taxon>Dermatophagoides</taxon>
    </lineage>
</organism>
<reference evidence="2 3" key="1">
    <citation type="journal article" date="2018" name="J. Allergy Clin. Immunol.">
        <title>High-quality assembly of Dermatophagoides pteronyssinus genome and transcriptome reveals a wide range of novel allergens.</title>
        <authorList>
            <person name="Liu X.Y."/>
            <person name="Yang K.Y."/>
            <person name="Wang M.Q."/>
            <person name="Kwok J.S."/>
            <person name="Zeng X."/>
            <person name="Yang Z."/>
            <person name="Xiao X.J."/>
            <person name="Lau C.P."/>
            <person name="Li Y."/>
            <person name="Huang Z.M."/>
            <person name="Ba J.G."/>
            <person name="Yim A.K."/>
            <person name="Ouyang C.Y."/>
            <person name="Ngai S.M."/>
            <person name="Chan T.F."/>
            <person name="Leung E.L."/>
            <person name="Liu L."/>
            <person name="Liu Z.G."/>
            <person name="Tsui S.K."/>
        </authorList>
    </citation>
    <scope>NUCLEOTIDE SEQUENCE [LARGE SCALE GENOMIC DNA]</scope>
    <source>
        <strain evidence="2">Derp</strain>
    </source>
</reference>
<evidence type="ECO:0000313" key="3">
    <source>
        <dbReference type="Proteomes" id="UP000887458"/>
    </source>
</evidence>
<dbReference type="Proteomes" id="UP000887458">
    <property type="component" value="Unassembled WGS sequence"/>
</dbReference>